<sequence>MSSTEHKTIDIPSTKDQPVTEPVYYIDDRSKTALRELEEGDLLQMAVDHGEGEIEFADLNKNIAPDSLAKYFIAPAPTKFAFYRYPGSGAVILIWTRFSATSSTKRTHTQNRVRRDLTWYAEKEGINGVDTLQVFSQKDMTSERM</sequence>
<comment type="caution">
    <text evidence="1">The sequence shown here is derived from an EMBL/GenBank/DDBJ whole genome shotgun (WGS) entry which is preliminary data.</text>
</comment>
<name>A0A8H4T4G7_9HYPO</name>
<evidence type="ECO:0000313" key="2">
    <source>
        <dbReference type="Proteomes" id="UP000622797"/>
    </source>
</evidence>
<reference evidence="1" key="2">
    <citation type="submission" date="2020-05" db="EMBL/GenBank/DDBJ databases">
        <authorList>
            <person name="Kim H.-S."/>
            <person name="Proctor R.H."/>
            <person name="Brown D.W."/>
        </authorList>
    </citation>
    <scope>NUCLEOTIDE SEQUENCE</scope>
    <source>
        <strain evidence="1">NRRL 20472</strain>
    </source>
</reference>
<accession>A0A8H4T4G7</accession>
<dbReference type="OrthoDB" id="10006997at2759"/>
<reference evidence="1" key="1">
    <citation type="journal article" date="2020" name="BMC Genomics">
        <title>Correction to: Identification and distribution of gene clusters required for synthesis of sphingolipid metabolism inhibitors in diverse species of the filamentous fungus Fusarium.</title>
        <authorList>
            <person name="Kim H.S."/>
            <person name="Lohmar J.M."/>
            <person name="Busman M."/>
            <person name="Brown D.W."/>
            <person name="Naumann T.A."/>
            <person name="Divon H.H."/>
            <person name="Lysoe E."/>
            <person name="Uhlig S."/>
            <person name="Proctor R.H."/>
        </authorList>
    </citation>
    <scope>NUCLEOTIDE SEQUENCE</scope>
    <source>
        <strain evidence="1">NRRL 20472</strain>
    </source>
</reference>
<evidence type="ECO:0008006" key="3">
    <source>
        <dbReference type="Google" id="ProtNLM"/>
    </source>
</evidence>
<protein>
    <recommendedName>
        <fullName evidence="3">ADF-H domain-containing protein</fullName>
    </recommendedName>
</protein>
<proteinExistence type="predicted"/>
<dbReference type="AlphaFoldDB" id="A0A8H4T4G7"/>
<gene>
    <name evidence="1" type="ORF">FSARC_12991</name>
</gene>
<dbReference type="EMBL" id="JABEXW010000930">
    <property type="protein sequence ID" value="KAF4951156.1"/>
    <property type="molecule type" value="Genomic_DNA"/>
</dbReference>
<organism evidence="1 2">
    <name type="scientific">Fusarium sarcochroum</name>
    <dbReference type="NCBI Taxonomy" id="1208366"/>
    <lineage>
        <taxon>Eukaryota</taxon>
        <taxon>Fungi</taxon>
        <taxon>Dikarya</taxon>
        <taxon>Ascomycota</taxon>
        <taxon>Pezizomycotina</taxon>
        <taxon>Sordariomycetes</taxon>
        <taxon>Hypocreomycetidae</taxon>
        <taxon>Hypocreales</taxon>
        <taxon>Nectriaceae</taxon>
        <taxon>Fusarium</taxon>
        <taxon>Fusarium lateritium species complex</taxon>
    </lineage>
</organism>
<dbReference type="Proteomes" id="UP000622797">
    <property type="component" value="Unassembled WGS sequence"/>
</dbReference>
<evidence type="ECO:0000313" key="1">
    <source>
        <dbReference type="EMBL" id="KAF4951156.1"/>
    </source>
</evidence>
<keyword evidence="2" id="KW-1185">Reference proteome</keyword>